<evidence type="ECO:0000313" key="7">
    <source>
        <dbReference type="Proteomes" id="UP000184040"/>
    </source>
</evidence>
<reference evidence="6 7" key="1">
    <citation type="submission" date="2016-11" db="EMBL/GenBank/DDBJ databases">
        <authorList>
            <person name="Jaros S."/>
            <person name="Januszkiewicz K."/>
            <person name="Wedrychowicz H."/>
        </authorList>
    </citation>
    <scope>NUCLEOTIDE SEQUENCE [LARGE SCALE GENOMIC DNA]</scope>
    <source>
        <strain evidence="6 7">DSM 26892</strain>
    </source>
</reference>
<dbReference type="GO" id="GO:0000976">
    <property type="term" value="F:transcription cis-regulatory region binding"/>
    <property type="evidence" value="ECO:0007669"/>
    <property type="project" value="TreeGrafter"/>
</dbReference>
<evidence type="ECO:0000256" key="4">
    <source>
        <dbReference type="PROSITE-ProRule" id="PRU00335"/>
    </source>
</evidence>
<dbReference type="Pfam" id="PF14246">
    <property type="entry name" value="TetR_C_7"/>
    <property type="match status" value="1"/>
</dbReference>
<dbReference type="PANTHER" id="PTHR30055:SF146">
    <property type="entry name" value="HTH-TYPE TRANSCRIPTIONAL DUAL REGULATOR CECR"/>
    <property type="match status" value="1"/>
</dbReference>
<dbReference type="RefSeq" id="WP_073127262.1">
    <property type="nucleotide sequence ID" value="NZ_FQZA01000002.1"/>
</dbReference>
<dbReference type="InterPro" id="IPR050109">
    <property type="entry name" value="HTH-type_TetR-like_transc_reg"/>
</dbReference>
<evidence type="ECO:0000256" key="1">
    <source>
        <dbReference type="ARBA" id="ARBA00023015"/>
    </source>
</evidence>
<dbReference type="PANTHER" id="PTHR30055">
    <property type="entry name" value="HTH-TYPE TRANSCRIPTIONAL REGULATOR RUTR"/>
    <property type="match status" value="1"/>
</dbReference>
<dbReference type="InterPro" id="IPR039536">
    <property type="entry name" value="TetR_C_Proteobacteria"/>
</dbReference>
<dbReference type="FunFam" id="1.10.10.60:FF:000141">
    <property type="entry name" value="TetR family transcriptional regulator"/>
    <property type="match status" value="1"/>
</dbReference>
<dbReference type="Proteomes" id="UP000184040">
    <property type="component" value="Unassembled WGS sequence"/>
</dbReference>
<proteinExistence type="predicted"/>
<dbReference type="SUPFAM" id="SSF46689">
    <property type="entry name" value="Homeodomain-like"/>
    <property type="match status" value="1"/>
</dbReference>
<dbReference type="InterPro" id="IPR009057">
    <property type="entry name" value="Homeodomain-like_sf"/>
</dbReference>
<dbReference type="InterPro" id="IPR001647">
    <property type="entry name" value="HTH_TetR"/>
</dbReference>
<dbReference type="EMBL" id="FQZA01000002">
    <property type="protein sequence ID" value="SHI72439.1"/>
    <property type="molecule type" value="Genomic_DNA"/>
</dbReference>
<dbReference type="InterPro" id="IPR023772">
    <property type="entry name" value="DNA-bd_HTH_TetR-type_CS"/>
</dbReference>
<dbReference type="Gene3D" id="1.10.10.60">
    <property type="entry name" value="Homeodomain-like"/>
    <property type="match status" value="1"/>
</dbReference>
<dbReference type="STRING" id="313368.SAMN04488012_102387"/>
<sequence>MPRGDPAEGGRVNKPETIKKGRKYQQVLSGAREVFMADGFEGASVDTIARSAGVSKATLYSYFPDKRLLFMEVATCECGKQATAAIDSLNMDAPPAEVLRVAGNHMLGFLLSPFGQRVFRICVAETDRFPELGQRFWDSGPGLIERTLDCYFDRAIARGELVVEDKILAAHQFAELCKAQLFPRLVFGLQADFTEAERTRVVDSAVEMFMARYGA</sequence>
<dbReference type="Pfam" id="PF00440">
    <property type="entry name" value="TetR_N"/>
    <property type="match status" value="1"/>
</dbReference>
<keyword evidence="7" id="KW-1185">Reference proteome</keyword>
<evidence type="ECO:0000259" key="5">
    <source>
        <dbReference type="PROSITE" id="PS50977"/>
    </source>
</evidence>
<evidence type="ECO:0000256" key="3">
    <source>
        <dbReference type="ARBA" id="ARBA00023163"/>
    </source>
</evidence>
<organism evidence="6 7">
    <name type="scientific">Palleronia salina</name>
    <dbReference type="NCBI Taxonomy" id="313368"/>
    <lineage>
        <taxon>Bacteria</taxon>
        <taxon>Pseudomonadati</taxon>
        <taxon>Pseudomonadota</taxon>
        <taxon>Alphaproteobacteria</taxon>
        <taxon>Rhodobacterales</taxon>
        <taxon>Roseobacteraceae</taxon>
        <taxon>Palleronia</taxon>
    </lineage>
</organism>
<dbReference type="GO" id="GO:0003700">
    <property type="term" value="F:DNA-binding transcription factor activity"/>
    <property type="evidence" value="ECO:0007669"/>
    <property type="project" value="TreeGrafter"/>
</dbReference>
<evidence type="ECO:0000313" key="6">
    <source>
        <dbReference type="EMBL" id="SHI72439.1"/>
    </source>
</evidence>
<dbReference type="AlphaFoldDB" id="A0A1M6DHC4"/>
<name>A0A1M6DHC4_9RHOB</name>
<keyword evidence="3" id="KW-0804">Transcription</keyword>
<dbReference type="InterPro" id="IPR036271">
    <property type="entry name" value="Tet_transcr_reg_TetR-rel_C_sf"/>
</dbReference>
<keyword evidence="1" id="KW-0805">Transcription regulation</keyword>
<protein>
    <submittedName>
        <fullName evidence="6">Transcriptional regulator, TetR family</fullName>
    </submittedName>
</protein>
<gene>
    <name evidence="6" type="ORF">SAMN04488012_102387</name>
</gene>
<feature type="domain" description="HTH tetR-type" evidence="5">
    <location>
        <begin position="21"/>
        <end position="81"/>
    </location>
</feature>
<evidence type="ECO:0000256" key="2">
    <source>
        <dbReference type="ARBA" id="ARBA00023125"/>
    </source>
</evidence>
<dbReference type="SUPFAM" id="SSF48498">
    <property type="entry name" value="Tetracyclin repressor-like, C-terminal domain"/>
    <property type="match status" value="1"/>
</dbReference>
<dbReference type="PROSITE" id="PS01081">
    <property type="entry name" value="HTH_TETR_1"/>
    <property type="match status" value="1"/>
</dbReference>
<accession>A0A1M6DHC4</accession>
<keyword evidence="2 4" id="KW-0238">DNA-binding</keyword>
<dbReference type="PRINTS" id="PR00455">
    <property type="entry name" value="HTHTETR"/>
</dbReference>
<feature type="DNA-binding region" description="H-T-H motif" evidence="4">
    <location>
        <begin position="44"/>
        <end position="63"/>
    </location>
</feature>
<dbReference type="Gene3D" id="1.10.357.10">
    <property type="entry name" value="Tetracycline Repressor, domain 2"/>
    <property type="match status" value="1"/>
</dbReference>
<dbReference type="PROSITE" id="PS50977">
    <property type="entry name" value="HTH_TETR_2"/>
    <property type="match status" value="1"/>
</dbReference>